<comment type="caution">
    <text evidence="1">The sequence shown here is derived from an EMBL/GenBank/DDBJ whole genome shotgun (WGS) entry which is preliminary data.</text>
</comment>
<dbReference type="EMBL" id="VSRR010047989">
    <property type="protein sequence ID" value="MPC78268.1"/>
    <property type="molecule type" value="Genomic_DNA"/>
</dbReference>
<accession>A0A5B7IBI4</accession>
<sequence>MVTGIHEETIWRRYLLLQPAVWGPCGETPNPILRDALLLVNLGRANVMCHPFERRPMPPAATTPTSAQFSTAARPRCAPLLARRQHCPRVWRPRGMCGLARTGGRGGGVVRLWRGSEGATCTPRAAGNSHHITVAVTAAVRGTPLRNRRFVKPLCVISPYTFTTVSCMAQGTVS</sequence>
<dbReference type="Proteomes" id="UP000324222">
    <property type="component" value="Unassembled WGS sequence"/>
</dbReference>
<proteinExistence type="predicted"/>
<reference evidence="1 2" key="1">
    <citation type="submission" date="2019-05" db="EMBL/GenBank/DDBJ databases">
        <title>Another draft genome of Portunus trituberculatus and its Hox gene families provides insights of decapod evolution.</title>
        <authorList>
            <person name="Jeong J.-H."/>
            <person name="Song I."/>
            <person name="Kim S."/>
            <person name="Choi T."/>
            <person name="Kim D."/>
            <person name="Ryu S."/>
            <person name="Kim W."/>
        </authorList>
    </citation>
    <scope>NUCLEOTIDE SEQUENCE [LARGE SCALE GENOMIC DNA]</scope>
    <source>
        <tissue evidence="1">Muscle</tissue>
    </source>
</reference>
<protein>
    <submittedName>
        <fullName evidence="1">Uncharacterized protein</fullName>
    </submittedName>
</protein>
<keyword evidence="2" id="KW-1185">Reference proteome</keyword>
<gene>
    <name evidence="1" type="ORF">E2C01_072753</name>
</gene>
<name>A0A5B7IBI4_PORTR</name>
<organism evidence="1 2">
    <name type="scientific">Portunus trituberculatus</name>
    <name type="common">Swimming crab</name>
    <name type="synonym">Neptunus trituberculatus</name>
    <dbReference type="NCBI Taxonomy" id="210409"/>
    <lineage>
        <taxon>Eukaryota</taxon>
        <taxon>Metazoa</taxon>
        <taxon>Ecdysozoa</taxon>
        <taxon>Arthropoda</taxon>
        <taxon>Crustacea</taxon>
        <taxon>Multicrustacea</taxon>
        <taxon>Malacostraca</taxon>
        <taxon>Eumalacostraca</taxon>
        <taxon>Eucarida</taxon>
        <taxon>Decapoda</taxon>
        <taxon>Pleocyemata</taxon>
        <taxon>Brachyura</taxon>
        <taxon>Eubrachyura</taxon>
        <taxon>Portunoidea</taxon>
        <taxon>Portunidae</taxon>
        <taxon>Portuninae</taxon>
        <taxon>Portunus</taxon>
    </lineage>
</organism>
<evidence type="ECO:0000313" key="2">
    <source>
        <dbReference type="Proteomes" id="UP000324222"/>
    </source>
</evidence>
<evidence type="ECO:0000313" key="1">
    <source>
        <dbReference type="EMBL" id="MPC78268.1"/>
    </source>
</evidence>
<dbReference type="AlphaFoldDB" id="A0A5B7IBI4"/>